<dbReference type="Proteomes" id="UP000250028">
    <property type="component" value="Unassembled WGS sequence"/>
</dbReference>
<evidence type="ECO:0000313" key="1">
    <source>
        <dbReference type="EMBL" id="SSA35904.1"/>
    </source>
</evidence>
<reference evidence="2" key="1">
    <citation type="submission" date="2016-10" db="EMBL/GenBank/DDBJ databases">
        <authorList>
            <person name="Varghese N."/>
            <person name="Submissions S."/>
        </authorList>
    </citation>
    <scope>NUCLEOTIDE SEQUENCE [LARGE SCALE GENOMIC DNA]</scope>
    <source>
        <strain evidence="2">DSM 22951</strain>
    </source>
</reference>
<accession>A0A2Y8ZV29</accession>
<gene>
    <name evidence="1" type="ORF">SAMN04489750_3280</name>
</gene>
<sequence>MWLLFVAWTLLVVALTWWLTRHFDVRRSPGQQPSGGDVFAEARDVLSTAVDGTDTDLPARVGRRQSFLGIQQQAETQAAAAAIVQGHRALREIPGYLRRTADEDGVTPEQRFAGIVQAAQNVLREAEAASFVSDTTTLRALEQYAKSQWSQQDPLDLDPQQSMERVSVLADVDPPGPLVVTGYRHSELLAAQRELTRSGRPRDAAQLQEWVASTTRSEQEAVVDRAQEVVTACRQQHLSWGDGRVQEAMFRLREALLEASSQQRNQDANLADYQADWLGEVILTLGRTGSGDIAAGLSRSREWLTAVQAASLAHDAQRLDRICRQPAQYPPGTRQKETAELVATVERMREETRRARR</sequence>
<keyword evidence="2" id="KW-1185">Reference proteome</keyword>
<dbReference type="RefSeq" id="WP_109687481.1">
    <property type="nucleotide sequence ID" value="NZ_QGDN01000001.1"/>
</dbReference>
<proteinExistence type="predicted"/>
<name>A0A2Y8ZV29_9MICO</name>
<protein>
    <submittedName>
        <fullName evidence="1">Uncharacterized protein</fullName>
    </submittedName>
</protein>
<dbReference type="EMBL" id="UESZ01000001">
    <property type="protein sequence ID" value="SSA35904.1"/>
    <property type="molecule type" value="Genomic_DNA"/>
</dbReference>
<organism evidence="1 2">
    <name type="scientific">Branchiibius hedensis</name>
    <dbReference type="NCBI Taxonomy" id="672460"/>
    <lineage>
        <taxon>Bacteria</taxon>
        <taxon>Bacillati</taxon>
        <taxon>Actinomycetota</taxon>
        <taxon>Actinomycetes</taxon>
        <taxon>Micrococcales</taxon>
        <taxon>Dermacoccaceae</taxon>
        <taxon>Branchiibius</taxon>
    </lineage>
</organism>
<dbReference type="AlphaFoldDB" id="A0A2Y8ZV29"/>
<evidence type="ECO:0000313" key="2">
    <source>
        <dbReference type="Proteomes" id="UP000250028"/>
    </source>
</evidence>